<reference evidence="2" key="2">
    <citation type="submission" date="2023-01" db="EMBL/GenBank/DDBJ databases">
        <title>Draft genome sequence of Devosia yakushimensis strain NBRC 103855.</title>
        <authorList>
            <person name="Sun Q."/>
            <person name="Mori K."/>
        </authorList>
    </citation>
    <scope>NUCLEOTIDE SEQUENCE</scope>
    <source>
        <strain evidence="2">NBRC 103855</strain>
    </source>
</reference>
<dbReference type="Proteomes" id="UP001161406">
    <property type="component" value="Unassembled WGS sequence"/>
</dbReference>
<protein>
    <recommendedName>
        <fullName evidence="4">Tetratricopeptide repeat protein</fullName>
    </recommendedName>
</protein>
<evidence type="ECO:0008006" key="4">
    <source>
        <dbReference type="Google" id="ProtNLM"/>
    </source>
</evidence>
<comment type="caution">
    <text evidence="2">The sequence shown here is derived from an EMBL/GenBank/DDBJ whole genome shotgun (WGS) entry which is preliminary data.</text>
</comment>
<dbReference type="SMART" id="SM00028">
    <property type="entry name" value="TPR"/>
    <property type="match status" value="1"/>
</dbReference>
<accession>A0ABQ5UJS4</accession>
<evidence type="ECO:0000313" key="2">
    <source>
        <dbReference type="EMBL" id="GLQ12293.1"/>
    </source>
</evidence>
<name>A0ABQ5UJS4_9HYPH</name>
<dbReference type="InterPro" id="IPR019734">
    <property type="entry name" value="TPR_rpt"/>
</dbReference>
<feature type="signal peptide" evidence="1">
    <location>
        <begin position="1"/>
        <end position="19"/>
    </location>
</feature>
<feature type="chain" id="PRO_5045555082" description="Tetratricopeptide repeat protein" evidence="1">
    <location>
        <begin position="20"/>
        <end position="140"/>
    </location>
</feature>
<evidence type="ECO:0000313" key="3">
    <source>
        <dbReference type="Proteomes" id="UP001161406"/>
    </source>
</evidence>
<reference evidence="2" key="1">
    <citation type="journal article" date="2014" name="Int. J. Syst. Evol. Microbiol.">
        <title>Complete genome of a new Firmicutes species belonging to the dominant human colonic microbiota ('Ruminococcus bicirculans') reveals two chromosomes and a selective capacity to utilize plant glucans.</title>
        <authorList>
            <consortium name="NISC Comparative Sequencing Program"/>
            <person name="Wegmann U."/>
            <person name="Louis P."/>
            <person name="Goesmann A."/>
            <person name="Henrissat B."/>
            <person name="Duncan S.H."/>
            <person name="Flint H.J."/>
        </authorList>
    </citation>
    <scope>NUCLEOTIDE SEQUENCE</scope>
    <source>
        <strain evidence="2">NBRC 103855</strain>
    </source>
</reference>
<proteinExistence type="predicted"/>
<organism evidence="2 3">
    <name type="scientific">Devosia yakushimensis</name>
    <dbReference type="NCBI Taxonomy" id="470028"/>
    <lineage>
        <taxon>Bacteria</taxon>
        <taxon>Pseudomonadati</taxon>
        <taxon>Pseudomonadota</taxon>
        <taxon>Alphaproteobacteria</taxon>
        <taxon>Hyphomicrobiales</taxon>
        <taxon>Devosiaceae</taxon>
        <taxon>Devosia</taxon>
    </lineage>
</organism>
<dbReference type="SUPFAM" id="SSF48452">
    <property type="entry name" value="TPR-like"/>
    <property type="match status" value="1"/>
</dbReference>
<evidence type="ECO:0000256" key="1">
    <source>
        <dbReference type="SAM" id="SignalP"/>
    </source>
</evidence>
<dbReference type="RefSeq" id="WP_284394135.1">
    <property type="nucleotide sequence ID" value="NZ_BSNG01000004.1"/>
</dbReference>
<dbReference type="InterPro" id="IPR011990">
    <property type="entry name" value="TPR-like_helical_dom_sf"/>
</dbReference>
<gene>
    <name evidence="2" type="ORF">GCM10007913_42260</name>
</gene>
<keyword evidence="3" id="KW-1185">Reference proteome</keyword>
<dbReference type="Pfam" id="PF14559">
    <property type="entry name" value="TPR_19"/>
    <property type="match status" value="1"/>
</dbReference>
<dbReference type="EMBL" id="BSNG01000004">
    <property type="protein sequence ID" value="GLQ12293.1"/>
    <property type="molecule type" value="Genomic_DNA"/>
</dbReference>
<sequence length="140" mass="15223">MRGRILVIVLAVLSAPARAIDISTGDTLDDARRLVEGEKWLSAQMVLQRLVTADPDDADSLNLLAYTLRHTGDLAGAERFYLRALAIEPGHLGANEYLGELYIETGARDKAADRLAVIETVCGLDCEEYRELKAALDAAP</sequence>
<keyword evidence="1" id="KW-0732">Signal</keyword>
<dbReference type="Gene3D" id="1.25.40.10">
    <property type="entry name" value="Tetratricopeptide repeat domain"/>
    <property type="match status" value="1"/>
</dbReference>